<evidence type="ECO:0000313" key="3">
    <source>
        <dbReference type="EMBL" id="GAA1808888.1"/>
    </source>
</evidence>
<feature type="region of interest" description="Disordered" evidence="1">
    <location>
        <begin position="1"/>
        <end position="21"/>
    </location>
</feature>
<comment type="caution">
    <text evidence="3">The sequence shown here is derived from an EMBL/GenBank/DDBJ whole genome shotgun (WGS) entry which is preliminary data.</text>
</comment>
<feature type="compositionally biased region" description="Basic and acidic residues" evidence="1">
    <location>
        <begin position="1"/>
        <end position="10"/>
    </location>
</feature>
<organism evidence="3 4">
    <name type="scientific">Luedemannella flava</name>
    <dbReference type="NCBI Taxonomy" id="349316"/>
    <lineage>
        <taxon>Bacteria</taxon>
        <taxon>Bacillati</taxon>
        <taxon>Actinomycetota</taxon>
        <taxon>Actinomycetes</taxon>
        <taxon>Micromonosporales</taxon>
        <taxon>Micromonosporaceae</taxon>
        <taxon>Luedemannella</taxon>
    </lineage>
</organism>
<proteinExistence type="predicted"/>
<reference evidence="4" key="1">
    <citation type="journal article" date="2019" name="Int. J. Syst. Evol. Microbiol.">
        <title>The Global Catalogue of Microorganisms (GCM) 10K type strain sequencing project: providing services to taxonomists for standard genome sequencing and annotation.</title>
        <authorList>
            <consortium name="The Broad Institute Genomics Platform"/>
            <consortium name="The Broad Institute Genome Sequencing Center for Infectious Disease"/>
            <person name="Wu L."/>
            <person name="Ma J."/>
        </authorList>
    </citation>
    <scope>NUCLEOTIDE SEQUENCE [LARGE SCALE GENOMIC DNA]</scope>
    <source>
        <strain evidence="4">JCM 13250</strain>
    </source>
</reference>
<sequence>MQSEIRDRLTGELADSGPPPLGSLVTDAVAAGTRLRRRRLAALASGATALVIAASAGVIATLTAGPAPTTVPQFASAAGTSAAEKTVEPSASAPALVIPPGHKATSGQAVVAVLKTLVPDGRISEIDFYDVPGTASGMFVLDDGHGKATITAGVSNQPLSYTDGEPAPGELTCPPDGKGFTCTVSDLPGGARLRVATMGPYGCPDTKCSLKDVRIELMRADGVVVMIESYSGPFGHGRGATRPDTILSVTRMTAMAKDPRWSLTMPAPFVDQSNKMIHRGK</sequence>
<dbReference type="RefSeq" id="WP_344132279.1">
    <property type="nucleotide sequence ID" value="NZ_BAAALT010000097.1"/>
</dbReference>
<gene>
    <name evidence="3" type="ORF">GCM10009682_33350</name>
</gene>
<feature type="transmembrane region" description="Helical" evidence="2">
    <location>
        <begin position="40"/>
        <end position="62"/>
    </location>
</feature>
<dbReference type="EMBL" id="BAAALT010000097">
    <property type="protein sequence ID" value="GAA1808888.1"/>
    <property type="molecule type" value="Genomic_DNA"/>
</dbReference>
<accession>A0ABP4YG66</accession>
<keyword evidence="2" id="KW-1133">Transmembrane helix</keyword>
<dbReference type="Proteomes" id="UP001500218">
    <property type="component" value="Unassembled WGS sequence"/>
</dbReference>
<keyword evidence="4" id="KW-1185">Reference proteome</keyword>
<keyword evidence="2" id="KW-0472">Membrane</keyword>
<evidence type="ECO:0000313" key="4">
    <source>
        <dbReference type="Proteomes" id="UP001500218"/>
    </source>
</evidence>
<evidence type="ECO:0000256" key="1">
    <source>
        <dbReference type="SAM" id="MobiDB-lite"/>
    </source>
</evidence>
<name>A0ABP4YG66_9ACTN</name>
<evidence type="ECO:0000256" key="2">
    <source>
        <dbReference type="SAM" id="Phobius"/>
    </source>
</evidence>
<protein>
    <submittedName>
        <fullName evidence="3">Uncharacterized protein</fullName>
    </submittedName>
</protein>
<keyword evidence="2" id="KW-0812">Transmembrane</keyword>